<protein>
    <submittedName>
        <fullName evidence="1">Uncharacterized protein</fullName>
    </submittedName>
</protein>
<evidence type="ECO:0000313" key="1">
    <source>
        <dbReference type="EMBL" id="KMS98017.1"/>
    </source>
</evidence>
<dbReference type="Proteomes" id="UP000035740">
    <property type="component" value="Unassembled WGS sequence"/>
</dbReference>
<evidence type="ECO:0000313" key="2">
    <source>
        <dbReference type="Proteomes" id="UP000035740"/>
    </source>
</evidence>
<dbReference type="EMBL" id="KQ090273">
    <property type="protein sequence ID" value="KMS98017.1"/>
    <property type="molecule type" value="Genomic_DNA"/>
</dbReference>
<keyword evidence="2" id="KW-1185">Reference proteome</keyword>
<proteinExistence type="predicted"/>
<reference evidence="1 2" key="1">
    <citation type="journal article" date="2014" name="Nature">
        <title>The genome of the recently domesticated crop plant sugar beet (Beta vulgaris).</title>
        <authorList>
            <person name="Dohm J.C."/>
            <person name="Minoche A.E."/>
            <person name="Holtgrawe D."/>
            <person name="Capella-Gutierrez S."/>
            <person name="Zakrzewski F."/>
            <person name="Tafer H."/>
            <person name="Rupp O."/>
            <person name="Sorensen T.R."/>
            <person name="Stracke R."/>
            <person name="Reinhardt R."/>
            <person name="Goesmann A."/>
            <person name="Kraft T."/>
            <person name="Schulz B."/>
            <person name="Stadler P.F."/>
            <person name="Schmidt T."/>
            <person name="Gabaldon T."/>
            <person name="Lehrach H."/>
            <person name="Weisshaar B."/>
            <person name="Himmelbauer H."/>
        </authorList>
    </citation>
    <scope>NUCLEOTIDE SEQUENCE [LARGE SCALE GENOMIC DNA]</scope>
    <source>
        <tissue evidence="1">Taproot</tissue>
    </source>
</reference>
<dbReference type="Gramene" id="KMS98017">
    <property type="protein sequence ID" value="KMS98017"/>
    <property type="gene ID" value="BVRB_4g096450"/>
</dbReference>
<organism evidence="1 2">
    <name type="scientific">Beta vulgaris subsp. vulgaris</name>
    <name type="common">Beet</name>
    <dbReference type="NCBI Taxonomy" id="3555"/>
    <lineage>
        <taxon>Eukaryota</taxon>
        <taxon>Viridiplantae</taxon>
        <taxon>Streptophyta</taxon>
        <taxon>Embryophyta</taxon>
        <taxon>Tracheophyta</taxon>
        <taxon>Spermatophyta</taxon>
        <taxon>Magnoliopsida</taxon>
        <taxon>eudicotyledons</taxon>
        <taxon>Gunneridae</taxon>
        <taxon>Pentapetalae</taxon>
        <taxon>Caryophyllales</taxon>
        <taxon>Chenopodiaceae</taxon>
        <taxon>Betoideae</taxon>
        <taxon>Beta</taxon>
    </lineage>
</organism>
<accession>A0A0J8BDK3</accession>
<dbReference type="AlphaFoldDB" id="A0A0J8BDK3"/>
<gene>
    <name evidence="1" type="ORF">BVRB_4g096450</name>
</gene>
<sequence length="253" mass="28106">MNVSLRIIPATRLSPGHLSGLPLIELGDPGYELPQTPLHVIVQLSGNPLNVHYRDRQWVISGSRMFVVTGGRPLVVYGHGFDQDIGSGEYPSSVYYACTSVSLCNSKSNWALSSPKIQSESGSDRVRRLLKPTSTRINSNLVFIMEDKKSGSGEYPSSVYYACTLVSLCNSKSNWALSSPKIQSESGSDRVRRLLKPTSTRISQCWCVISYMRRYITLAMVTSPKPQRQILLESWRLLSSLISFKAGKLICNI</sequence>
<name>A0A0J8BDK3_BETVV</name>